<organism evidence="2 3">
    <name type="scientific">Rhynchophorus ferrugineus</name>
    <name type="common">Red palm weevil</name>
    <name type="synonym">Curculio ferrugineus</name>
    <dbReference type="NCBI Taxonomy" id="354439"/>
    <lineage>
        <taxon>Eukaryota</taxon>
        <taxon>Metazoa</taxon>
        <taxon>Ecdysozoa</taxon>
        <taxon>Arthropoda</taxon>
        <taxon>Hexapoda</taxon>
        <taxon>Insecta</taxon>
        <taxon>Pterygota</taxon>
        <taxon>Neoptera</taxon>
        <taxon>Endopterygota</taxon>
        <taxon>Coleoptera</taxon>
        <taxon>Polyphaga</taxon>
        <taxon>Cucujiformia</taxon>
        <taxon>Curculionidae</taxon>
        <taxon>Dryophthorinae</taxon>
        <taxon>Rhynchophorus</taxon>
    </lineage>
</organism>
<feature type="chain" id="PRO_5032832792" evidence="1">
    <location>
        <begin position="21"/>
        <end position="209"/>
    </location>
</feature>
<evidence type="ECO:0000313" key="3">
    <source>
        <dbReference type="Proteomes" id="UP000625711"/>
    </source>
</evidence>
<dbReference type="AlphaFoldDB" id="A0A834HQM0"/>
<evidence type="ECO:0000313" key="2">
    <source>
        <dbReference type="EMBL" id="KAF7265177.1"/>
    </source>
</evidence>
<sequence>MEILRRSIIIIFLIFVYVKCDESSAKRDGGVLKQIARLRRQNYNYSTIRSEYEKHGSNDWSRANSWDRGANKYMHSSRSTSNVDDATKKSYQTYKKPVKEYAGPSERYYPQTRRQYYASPQYQSQYNPVKTYRQSYTSSLRAIPERYDVQNTNNYVKFPANEAQQYYRANQSIRRQFQNRDDESHQEPILNTGVRIRNSSNTGFSSGGK</sequence>
<dbReference type="EMBL" id="JAACXV010014640">
    <property type="protein sequence ID" value="KAF7265177.1"/>
    <property type="molecule type" value="Genomic_DNA"/>
</dbReference>
<keyword evidence="1" id="KW-0732">Signal</keyword>
<gene>
    <name evidence="2" type="ORF">GWI33_021370</name>
</gene>
<feature type="signal peptide" evidence="1">
    <location>
        <begin position="1"/>
        <end position="20"/>
    </location>
</feature>
<comment type="caution">
    <text evidence="2">The sequence shown here is derived from an EMBL/GenBank/DDBJ whole genome shotgun (WGS) entry which is preliminary data.</text>
</comment>
<protein>
    <submittedName>
        <fullName evidence="2">Uncharacterized protein</fullName>
    </submittedName>
</protein>
<accession>A0A834HQM0</accession>
<evidence type="ECO:0000256" key="1">
    <source>
        <dbReference type="SAM" id="SignalP"/>
    </source>
</evidence>
<name>A0A834HQM0_RHYFE</name>
<keyword evidence="3" id="KW-1185">Reference proteome</keyword>
<dbReference type="Proteomes" id="UP000625711">
    <property type="component" value="Unassembled WGS sequence"/>
</dbReference>
<proteinExistence type="predicted"/>
<reference evidence="2" key="1">
    <citation type="submission" date="2020-08" db="EMBL/GenBank/DDBJ databases">
        <title>Genome sequencing and assembly of the red palm weevil Rhynchophorus ferrugineus.</title>
        <authorList>
            <person name="Dias G.B."/>
            <person name="Bergman C.M."/>
            <person name="Manee M."/>
        </authorList>
    </citation>
    <scope>NUCLEOTIDE SEQUENCE</scope>
    <source>
        <strain evidence="2">AA-2017</strain>
        <tissue evidence="2">Whole larva</tissue>
    </source>
</reference>